<keyword evidence="3" id="KW-1133">Transmembrane helix</keyword>
<accession>A0A5Q6RJF6</accession>
<dbReference type="Proteomes" id="UP000307768">
    <property type="component" value="Unassembled WGS sequence"/>
</dbReference>
<feature type="transmembrane region" description="Helical" evidence="3">
    <location>
        <begin position="36"/>
        <end position="55"/>
    </location>
</feature>
<evidence type="ECO:0000256" key="1">
    <source>
        <dbReference type="ARBA" id="ARBA00022801"/>
    </source>
</evidence>
<keyword evidence="3" id="KW-0472">Membrane</keyword>
<feature type="region of interest" description="Disordered" evidence="2">
    <location>
        <begin position="71"/>
        <end position="102"/>
    </location>
</feature>
<dbReference type="OrthoDB" id="525039at2"/>
<keyword evidence="1" id="KW-0378">Hydrolase</keyword>
<feature type="compositionally biased region" description="Polar residues" evidence="2">
    <location>
        <begin position="71"/>
        <end position="88"/>
    </location>
</feature>
<dbReference type="InterPro" id="IPR023365">
    <property type="entry name" value="Sortase_dom-sf"/>
</dbReference>
<evidence type="ECO:0000256" key="3">
    <source>
        <dbReference type="SAM" id="Phobius"/>
    </source>
</evidence>
<feature type="compositionally biased region" description="Basic and acidic residues" evidence="2">
    <location>
        <begin position="1"/>
        <end position="11"/>
    </location>
</feature>
<sequence>MDRRGHADRGRARCTSHPYAGAATPAVRTRLTTRRAVTILVAALAGGVAAGAVAWTGDDGSVADGYAASSTLPDDLTSPPQAATQGRVVTSAPDGPDASSPEWVSIPRLGVRMRVVPTGVAPDGAMALPRSPEKLGWYKYGGRPLDREGSTVVAGHVDTAADGPGPLATLGGLRRGDRIDVVAGGERVRYAVTSITRIDKDKIDLDAVFAHGGRPRLHLVTCWGAYVRSSGGYQDNLVVAARRVTS</sequence>
<evidence type="ECO:0000256" key="2">
    <source>
        <dbReference type="SAM" id="MobiDB-lite"/>
    </source>
</evidence>
<feature type="region of interest" description="Disordered" evidence="2">
    <location>
        <begin position="1"/>
        <end position="21"/>
    </location>
</feature>
<evidence type="ECO:0000313" key="5">
    <source>
        <dbReference type="Proteomes" id="UP000307768"/>
    </source>
</evidence>
<dbReference type="SUPFAM" id="SSF63817">
    <property type="entry name" value="Sortase"/>
    <property type="match status" value="1"/>
</dbReference>
<dbReference type="Gene3D" id="2.40.260.10">
    <property type="entry name" value="Sortase"/>
    <property type="match status" value="1"/>
</dbReference>
<dbReference type="CDD" id="cd05829">
    <property type="entry name" value="Sortase_F"/>
    <property type="match status" value="1"/>
</dbReference>
<evidence type="ECO:0000313" key="4">
    <source>
        <dbReference type="EMBL" id="KAA1418152.1"/>
    </source>
</evidence>
<protein>
    <submittedName>
        <fullName evidence="4">Class F sortase</fullName>
    </submittedName>
</protein>
<dbReference type="InterPro" id="IPR042001">
    <property type="entry name" value="Sortase_F"/>
</dbReference>
<reference evidence="4 5" key="1">
    <citation type="submission" date="2019-09" db="EMBL/GenBank/DDBJ databases">
        <title>Mumia zhuanghuii sp. nov. isolated from the intestinal contents of plateau pika (Ochotona curzoniae) in the Qinghai-Tibet plateau of China.</title>
        <authorList>
            <person name="Tian Z."/>
        </authorList>
    </citation>
    <scope>NUCLEOTIDE SEQUENCE [LARGE SCALE GENOMIC DNA]</scope>
    <source>
        <strain evidence="5">350</strain>
    </source>
</reference>
<proteinExistence type="predicted"/>
<comment type="caution">
    <text evidence="4">The sequence shown here is derived from an EMBL/GenBank/DDBJ whole genome shotgun (WGS) entry which is preliminary data.</text>
</comment>
<dbReference type="InterPro" id="IPR005754">
    <property type="entry name" value="Sortase"/>
</dbReference>
<gene>
    <name evidence="4" type="ORF">FE697_020150</name>
</gene>
<organism evidence="4 5">
    <name type="scientific">Mumia zhuanghuii</name>
    <dbReference type="NCBI Taxonomy" id="2585211"/>
    <lineage>
        <taxon>Bacteria</taxon>
        <taxon>Bacillati</taxon>
        <taxon>Actinomycetota</taxon>
        <taxon>Actinomycetes</taxon>
        <taxon>Propionibacteriales</taxon>
        <taxon>Nocardioidaceae</taxon>
        <taxon>Mumia</taxon>
    </lineage>
</organism>
<dbReference type="GO" id="GO:0016787">
    <property type="term" value="F:hydrolase activity"/>
    <property type="evidence" value="ECO:0007669"/>
    <property type="project" value="UniProtKB-KW"/>
</dbReference>
<dbReference type="AlphaFoldDB" id="A0A5Q6RJF6"/>
<name>A0A5Q6RJF6_9ACTN</name>
<keyword evidence="3" id="KW-0812">Transmembrane</keyword>
<dbReference type="EMBL" id="VDFQ02000007">
    <property type="protein sequence ID" value="KAA1418152.1"/>
    <property type="molecule type" value="Genomic_DNA"/>
</dbReference>
<dbReference type="Pfam" id="PF04203">
    <property type="entry name" value="Sortase"/>
    <property type="match status" value="1"/>
</dbReference>